<accession>A0AAD3TBR6</accession>
<sequence>MVGLSFLSWLLLSCLFVHFLIRLKSAKANVRKLPPGPFPLPIFGNIFQLGDKPHRSMAELAKIYGPIITLQLGQLTTIVISSAAMAKEVIQKNDLSFCTRHIVDSARALNHHEFSMVWLPISAPWRNLRKISNSHLFSSTRLDASRHLRQKKVGELLAYLQSICDTGVAVEIGKVAFQTSLNLLSNTLLSEDLVEFWV</sequence>
<dbReference type="PANTHER" id="PTHR24299:SF59">
    <property type="entry name" value="CYTOCHROME P450 SUPERFAMILY PROTEIN"/>
    <property type="match status" value="1"/>
</dbReference>
<evidence type="ECO:0000256" key="1">
    <source>
        <dbReference type="SAM" id="Phobius"/>
    </source>
</evidence>
<protein>
    <recommendedName>
        <fullName evidence="4">Cytochrome P450 76AD1-like protein</fullName>
    </recommendedName>
</protein>
<keyword evidence="1" id="KW-0472">Membrane</keyword>
<dbReference type="GO" id="GO:0020037">
    <property type="term" value="F:heme binding"/>
    <property type="evidence" value="ECO:0007669"/>
    <property type="project" value="InterPro"/>
</dbReference>
<name>A0AAD3TBR6_NEPGR</name>
<keyword evidence="3" id="KW-1185">Reference proteome</keyword>
<comment type="caution">
    <text evidence="2">The sequence shown here is derived from an EMBL/GenBank/DDBJ whole genome shotgun (WGS) entry which is preliminary data.</text>
</comment>
<evidence type="ECO:0000313" key="3">
    <source>
        <dbReference type="Proteomes" id="UP001279734"/>
    </source>
</evidence>
<dbReference type="GO" id="GO:0016705">
    <property type="term" value="F:oxidoreductase activity, acting on paired donors, with incorporation or reduction of molecular oxygen"/>
    <property type="evidence" value="ECO:0007669"/>
    <property type="project" value="InterPro"/>
</dbReference>
<dbReference type="AlphaFoldDB" id="A0AAD3TBR6"/>
<dbReference type="Pfam" id="PF00067">
    <property type="entry name" value="p450"/>
    <property type="match status" value="1"/>
</dbReference>
<dbReference type="SUPFAM" id="SSF48264">
    <property type="entry name" value="Cytochrome P450"/>
    <property type="match status" value="1"/>
</dbReference>
<dbReference type="InterPro" id="IPR001128">
    <property type="entry name" value="Cyt_P450"/>
</dbReference>
<feature type="transmembrane region" description="Helical" evidence="1">
    <location>
        <begin position="6"/>
        <end position="23"/>
    </location>
</feature>
<dbReference type="Gene3D" id="1.10.630.10">
    <property type="entry name" value="Cytochrome P450"/>
    <property type="match status" value="1"/>
</dbReference>
<dbReference type="GO" id="GO:0004497">
    <property type="term" value="F:monooxygenase activity"/>
    <property type="evidence" value="ECO:0007669"/>
    <property type="project" value="InterPro"/>
</dbReference>
<dbReference type="PANTHER" id="PTHR24299">
    <property type="entry name" value="CYTOCHROME P450 FAMILY 1"/>
    <property type="match status" value="1"/>
</dbReference>
<evidence type="ECO:0008006" key="4">
    <source>
        <dbReference type="Google" id="ProtNLM"/>
    </source>
</evidence>
<reference evidence="2" key="1">
    <citation type="submission" date="2023-05" db="EMBL/GenBank/DDBJ databases">
        <title>Nepenthes gracilis genome sequencing.</title>
        <authorList>
            <person name="Fukushima K."/>
        </authorList>
    </citation>
    <scope>NUCLEOTIDE SEQUENCE</scope>
    <source>
        <strain evidence="2">SING2019-196</strain>
    </source>
</reference>
<keyword evidence="1" id="KW-1133">Transmembrane helix</keyword>
<gene>
    <name evidence="2" type="ORF">Nepgr_028463</name>
</gene>
<dbReference type="Proteomes" id="UP001279734">
    <property type="component" value="Unassembled WGS sequence"/>
</dbReference>
<keyword evidence="1" id="KW-0812">Transmembrane</keyword>
<dbReference type="InterPro" id="IPR036396">
    <property type="entry name" value="Cyt_P450_sf"/>
</dbReference>
<organism evidence="2 3">
    <name type="scientific">Nepenthes gracilis</name>
    <name type="common">Slender pitcher plant</name>
    <dbReference type="NCBI Taxonomy" id="150966"/>
    <lineage>
        <taxon>Eukaryota</taxon>
        <taxon>Viridiplantae</taxon>
        <taxon>Streptophyta</taxon>
        <taxon>Embryophyta</taxon>
        <taxon>Tracheophyta</taxon>
        <taxon>Spermatophyta</taxon>
        <taxon>Magnoliopsida</taxon>
        <taxon>eudicotyledons</taxon>
        <taxon>Gunneridae</taxon>
        <taxon>Pentapetalae</taxon>
        <taxon>Caryophyllales</taxon>
        <taxon>Nepenthaceae</taxon>
        <taxon>Nepenthes</taxon>
    </lineage>
</organism>
<proteinExistence type="predicted"/>
<dbReference type="GO" id="GO:0005506">
    <property type="term" value="F:iron ion binding"/>
    <property type="evidence" value="ECO:0007669"/>
    <property type="project" value="InterPro"/>
</dbReference>
<evidence type="ECO:0000313" key="2">
    <source>
        <dbReference type="EMBL" id="GMH26620.1"/>
    </source>
</evidence>
<dbReference type="EMBL" id="BSYO01000031">
    <property type="protein sequence ID" value="GMH26620.1"/>
    <property type="molecule type" value="Genomic_DNA"/>
</dbReference>